<sequence length="91" mass="10257">MGKIIKTTVGIFITLALLLIIYIAFLAIGSWQQGYTWKEMDWSNRGKTSLSDFFSAGDIGKREIVVDGKKCFEYYSYKDGLTVKTLCSSPK</sequence>
<reference evidence="2 3" key="1">
    <citation type="submission" date="2020-04" db="EMBL/GenBank/DDBJ databases">
        <title>Molecular characterization of pseudomonads from Agaricus bisporus reveal novel blotch 2 pathogens in Western Europe.</title>
        <authorList>
            <person name="Taparia T."/>
            <person name="Krijger M."/>
            <person name="Haynes E."/>
            <person name="Elpinstone J.G."/>
            <person name="Noble R."/>
            <person name="Van Der Wolf J."/>
        </authorList>
    </citation>
    <scope>NUCLEOTIDE SEQUENCE [LARGE SCALE GENOMIC DNA]</scope>
    <source>
        <strain evidence="2 3">IPO3738</strain>
    </source>
</reference>
<gene>
    <name evidence="2" type="ORF">HX845_05310</name>
</gene>
<dbReference type="AlphaFoldDB" id="A0A7Y7XVH7"/>
<evidence type="ECO:0000313" key="2">
    <source>
        <dbReference type="EMBL" id="NWC13044.1"/>
    </source>
</evidence>
<keyword evidence="1" id="KW-0472">Membrane</keyword>
<organism evidence="2 3">
    <name type="scientific">Pseudomonas gingeri</name>
    <dbReference type="NCBI Taxonomy" id="117681"/>
    <lineage>
        <taxon>Bacteria</taxon>
        <taxon>Pseudomonadati</taxon>
        <taxon>Pseudomonadota</taxon>
        <taxon>Gammaproteobacteria</taxon>
        <taxon>Pseudomonadales</taxon>
        <taxon>Pseudomonadaceae</taxon>
        <taxon>Pseudomonas</taxon>
    </lineage>
</organism>
<comment type="caution">
    <text evidence="2">The sequence shown here is derived from an EMBL/GenBank/DDBJ whole genome shotgun (WGS) entry which is preliminary data.</text>
</comment>
<dbReference type="Proteomes" id="UP000517547">
    <property type="component" value="Unassembled WGS sequence"/>
</dbReference>
<protein>
    <submittedName>
        <fullName evidence="2">Uncharacterized protein</fullName>
    </submittedName>
</protein>
<evidence type="ECO:0000313" key="3">
    <source>
        <dbReference type="Proteomes" id="UP000517547"/>
    </source>
</evidence>
<keyword evidence="1" id="KW-0812">Transmembrane</keyword>
<keyword evidence="1" id="KW-1133">Transmembrane helix</keyword>
<dbReference type="RefSeq" id="WP_052328575.1">
    <property type="nucleotide sequence ID" value="NZ_JACAQE010000001.1"/>
</dbReference>
<name>A0A7Y7XVH7_9PSED</name>
<evidence type="ECO:0000256" key="1">
    <source>
        <dbReference type="SAM" id="Phobius"/>
    </source>
</evidence>
<proteinExistence type="predicted"/>
<dbReference type="EMBL" id="JACAQE010000001">
    <property type="protein sequence ID" value="NWC13044.1"/>
    <property type="molecule type" value="Genomic_DNA"/>
</dbReference>
<accession>A0A7Y7XVH7</accession>
<feature type="transmembrane region" description="Helical" evidence="1">
    <location>
        <begin position="12"/>
        <end position="31"/>
    </location>
</feature>